<organism evidence="1">
    <name type="scientific">Sesamum radiatum</name>
    <name type="common">Black benniseed</name>
    <dbReference type="NCBI Taxonomy" id="300843"/>
    <lineage>
        <taxon>Eukaryota</taxon>
        <taxon>Viridiplantae</taxon>
        <taxon>Streptophyta</taxon>
        <taxon>Embryophyta</taxon>
        <taxon>Tracheophyta</taxon>
        <taxon>Spermatophyta</taxon>
        <taxon>Magnoliopsida</taxon>
        <taxon>eudicotyledons</taxon>
        <taxon>Gunneridae</taxon>
        <taxon>Pentapetalae</taxon>
        <taxon>asterids</taxon>
        <taxon>lamiids</taxon>
        <taxon>Lamiales</taxon>
        <taxon>Pedaliaceae</taxon>
        <taxon>Sesamum</taxon>
    </lineage>
</organism>
<proteinExistence type="predicted"/>
<dbReference type="AlphaFoldDB" id="A0AAW2IJU9"/>
<reference evidence="1" key="1">
    <citation type="submission" date="2020-06" db="EMBL/GenBank/DDBJ databases">
        <authorList>
            <person name="Li T."/>
            <person name="Hu X."/>
            <person name="Zhang T."/>
            <person name="Song X."/>
            <person name="Zhang H."/>
            <person name="Dai N."/>
            <person name="Sheng W."/>
            <person name="Hou X."/>
            <person name="Wei L."/>
        </authorList>
    </citation>
    <scope>NUCLEOTIDE SEQUENCE</scope>
    <source>
        <strain evidence="1">G02</strain>
        <tissue evidence="1">Leaf</tissue>
    </source>
</reference>
<dbReference type="EMBL" id="JACGWJ010001464">
    <property type="protein sequence ID" value="KAL0282261.1"/>
    <property type="molecule type" value="Genomic_DNA"/>
</dbReference>
<accession>A0AAW2IJU9</accession>
<reference evidence="1" key="2">
    <citation type="journal article" date="2024" name="Plant">
        <title>Genomic evolution and insights into agronomic trait innovations of Sesamum species.</title>
        <authorList>
            <person name="Miao H."/>
            <person name="Wang L."/>
            <person name="Qu L."/>
            <person name="Liu H."/>
            <person name="Sun Y."/>
            <person name="Le M."/>
            <person name="Wang Q."/>
            <person name="Wei S."/>
            <person name="Zheng Y."/>
            <person name="Lin W."/>
            <person name="Duan Y."/>
            <person name="Cao H."/>
            <person name="Xiong S."/>
            <person name="Wang X."/>
            <person name="Wei L."/>
            <person name="Li C."/>
            <person name="Ma Q."/>
            <person name="Ju M."/>
            <person name="Zhao R."/>
            <person name="Li G."/>
            <person name="Mu C."/>
            <person name="Tian Q."/>
            <person name="Mei H."/>
            <person name="Zhang T."/>
            <person name="Gao T."/>
            <person name="Zhang H."/>
        </authorList>
    </citation>
    <scope>NUCLEOTIDE SEQUENCE</scope>
    <source>
        <strain evidence="1">G02</strain>
    </source>
</reference>
<evidence type="ECO:0000313" key="1">
    <source>
        <dbReference type="EMBL" id="KAL0282261.1"/>
    </source>
</evidence>
<gene>
    <name evidence="1" type="ORF">Sradi_7266900</name>
</gene>
<protein>
    <submittedName>
        <fullName evidence="1">Uncharacterized protein</fullName>
    </submittedName>
</protein>
<comment type="caution">
    <text evidence="1">The sequence shown here is derived from an EMBL/GenBank/DDBJ whole genome shotgun (WGS) entry which is preliminary data.</text>
</comment>
<sequence>MVFTYPLPSPSKGKDLPDQLMARTPHSIIIDHTDSLNALSFFRQLTILLVWAVIETYFVHPQLRTLLPSLKLVQRGEDSSLVEGKELAMTDPSPASVDAPVAFSSVELAISSSPDMDPDPDSVSVVVESLLSTPLAFSRVSFKAPQTELHCQSW</sequence>
<name>A0AAW2IJU9_SESRA</name>